<evidence type="ECO:0000313" key="1">
    <source>
        <dbReference type="EMBL" id="OIQ78160.1"/>
    </source>
</evidence>
<gene>
    <name evidence="1" type="ORF">GALL_401460</name>
</gene>
<reference evidence="1" key="1">
    <citation type="submission" date="2016-10" db="EMBL/GenBank/DDBJ databases">
        <title>Sequence of Gallionella enrichment culture.</title>
        <authorList>
            <person name="Poehlein A."/>
            <person name="Muehling M."/>
            <person name="Daniel R."/>
        </authorList>
    </citation>
    <scope>NUCLEOTIDE SEQUENCE</scope>
</reference>
<organism evidence="1">
    <name type="scientific">mine drainage metagenome</name>
    <dbReference type="NCBI Taxonomy" id="410659"/>
    <lineage>
        <taxon>unclassified sequences</taxon>
        <taxon>metagenomes</taxon>
        <taxon>ecological metagenomes</taxon>
    </lineage>
</organism>
<accession>A0A1J5Q4A5</accession>
<name>A0A1J5Q4A5_9ZZZZ</name>
<sequence>MTTNRLLERMGLQKRNARGEWELTDAGKMHGEAYPYTNGRHSGYQILWKHSVAVLLRDPQLHIYLQ</sequence>
<proteinExistence type="predicted"/>
<protein>
    <submittedName>
        <fullName evidence="1">Uncharacterized protein</fullName>
    </submittedName>
</protein>
<comment type="caution">
    <text evidence="1">The sequence shown here is derived from an EMBL/GenBank/DDBJ whole genome shotgun (WGS) entry which is preliminary data.</text>
</comment>
<dbReference type="EMBL" id="MLJW01001457">
    <property type="protein sequence ID" value="OIQ78160.1"/>
    <property type="molecule type" value="Genomic_DNA"/>
</dbReference>
<dbReference type="AlphaFoldDB" id="A0A1J5Q4A5"/>